<dbReference type="InterPro" id="IPR000673">
    <property type="entry name" value="Sig_transdc_resp-reg_Me-estase"/>
</dbReference>
<dbReference type="PROSITE" id="PS50110">
    <property type="entry name" value="RESPONSE_REGULATORY"/>
    <property type="match status" value="1"/>
</dbReference>
<comment type="similarity">
    <text evidence="5">Belongs to the CheB family.</text>
</comment>
<evidence type="ECO:0000313" key="12">
    <source>
        <dbReference type="Proteomes" id="UP001240984"/>
    </source>
</evidence>
<dbReference type="HAMAP" id="MF_00099">
    <property type="entry name" value="CheB_chemtxs"/>
    <property type="match status" value="1"/>
</dbReference>
<proteinExistence type="inferred from homology"/>
<feature type="compositionally biased region" description="Low complexity" evidence="8">
    <location>
        <begin position="168"/>
        <end position="181"/>
    </location>
</feature>
<evidence type="ECO:0000259" key="10">
    <source>
        <dbReference type="PROSITE" id="PS50122"/>
    </source>
</evidence>
<comment type="catalytic activity">
    <reaction evidence="4 5">
        <text>[protein]-L-glutamate 5-O-methyl ester + H2O = L-glutamyl-[protein] + methanol + H(+)</text>
        <dbReference type="Rhea" id="RHEA:23236"/>
        <dbReference type="Rhea" id="RHEA-COMP:10208"/>
        <dbReference type="Rhea" id="RHEA-COMP:10311"/>
        <dbReference type="ChEBI" id="CHEBI:15377"/>
        <dbReference type="ChEBI" id="CHEBI:15378"/>
        <dbReference type="ChEBI" id="CHEBI:17790"/>
        <dbReference type="ChEBI" id="CHEBI:29973"/>
        <dbReference type="ChEBI" id="CHEBI:82795"/>
        <dbReference type="EC" id="3.1.1.61"/>
    </reaction>
</comment>
<reference evidence="11 12" key="1">
    <citation type="submission" date="2023-07" db="EMBL/GenBank/DDBJ databases">
        <title>Sequencing the genomes of 1000 actinobacteria strains.</title>
        <authorList>
            <person name="Klenk H.-P."/>
        </authorList>
    </citation>
    <scope>NUCLEOTIDE SEQUENCE [LARGE SCALE GENOMIC DNA]</scope>
    <source>
        <strain evidence="11 12">DSM 44710</strain>
    </source>
</reference>
<name>A0ABT9MT94_9ACTN</name>
<dbReference type="PROSITE" id="PS50122">
    <property type="entry name" value="CHEB"/>
    <property type="match status" value="1"/>
</dbReference>
<comment type="subcellular location">
    <subcellularLocation>
        <location evidence="5">Cytoplasm</location>
    </subcellularLocation>
</comment>
<dbReference type="EC" id="3.1.1.61" evidence="5"/>
<keyword evidence="3 5" id="KW-0378">Hydrolase</keyword>
<evidence type="ECO:0000256" key="5">
    <source>
        <dbReference type="HAMAP-Rule" id="MF_00099"/>
    </source>
</evidence>
<dbReference type="RefSeq" id="WP_306829756.1">
    <property type="nucleotide sequence ID" value="NZ_JAUSRA010000001.1"/>
</dbReference>
<dbReference type="Pfam" id="PF00072">
    <property type="entry name" value="Response_reg"/>
    <property type="match status" value="1"/>
</dbReference>
<evidence type="ECO:0000313" key="11">
    <source>
        <dbReference type="EMBL" id="MDP9794608.1"/>
    </source>
</evidence>
<dbReference type="InterPro" id="IPR008248">
    <property type="entry name" value="CheB-like"/>
</dbReference>
<dbReference type="NCBIfam" id="NF001965">
    <property type="entry name" value="PRK00742.1"/>
    <property type="match status" value="1"/>
</dbReference>
<keyword evidence="1 5" id="KW-0963">Cytoplasm</keyword>
<feature type="modified residue" description="4-aspartylphosphate" evidence="5 7">
    <location>
        <position position="61"/>
    </location>
</feature>
<comment type="function">
    <text evidence="5">Involved in chemotaxis. Part of a chemotaxis signal transduction system that modulates chemotaxis in response to various stimuli. Catalyzes the demethylation of specific methylglutamate residues introduced into the chemoreceptors (methyl-accepting chemotaxis proteins or MCP) by CheR. Also mediates the irreversible deamidation of specific glutamine residues to glutamic acid.</text>
</comment>
<feature type="active site" evidence="5 6">
    <location>
        <position position="280"/>
    </location>
</feature>
<evidence type="ECO:0000256" key="3">
    <source>
        <dbReference type="ARBA" id="ARBA00022801"/>
    </source>
</evidence>
<feature type="active site" evidence="5 6">
    <location>
        <position position="254"/>
    </location>
</feature>
<dbReference type="EMBL" id="JAUSRA010000001">
    <property type="protein sequence ID" value="MDP9794608.1"/>
    <property type="molecule type" value="Genomic_DNA"/>
</dbReference>
<sequence>MTPGGGRSIGVLIVDDSAVVRQVLTARLAASPGIEVIGAVADPVFAMAHMNRVWPDVVVLDLGMPRMDGLTFLKKIMAVRPTPVVVCSALTARGAETGVEALAAGAVAVIPRPVTGLKQFVEAQSEDIVAAVRAAAAPGRRAYVPVSLDDSDLALAPSGAAPAPPSARPATRTTPRPSAPGVPSHARPVSPRTLTRAQPAAPWNPPPAQPVTPWDSPAGQPAAPWNAPVLPDPPADKPNKAVVSAERVVAIGTSTGGTKALEVVLPALPRSTPGVVIVQHMPERFTAAFAQRLDTMCRVRVREAADGDEVLPGNVLVAPGGRHMELIRMGHTYRVRVFDGPPVNRHRPSVDVLFRSVARAAGNAALGVIMTGMGDDGARGLLEMRRAGAFTVAQDEATCVVHGMPHEAVTLGAVDREAPLGSIAEVIHRYG</sequence>
<feature type="domain" description="CheB-type methylesterase" evidence="10">
    <location>
        <begin position="242"/>
        <end position="431"/>
    </location>
</feature>
<organism evidence="11 12">
    <name type="scientific">Catenuloplanes nepalensis</name>
    <dbReference type="NCBI Taxonomy" id="587533"/>
    <lineage>
        <taxon>Bacteria</taxon>
        <taxon>Bacillati</taxon>
        <taxon>Actinomycetota</taxon>
        <taxon>Actinomycetes</taxon>
        <taxon>Micromonosporales</taxon>
        <taxon>Micromonosporaceae</taxon>
        <taxon>Catenuloplanes</taxon>
    </lineage>
</organism>
<dbReference type="InterPro" id="IPR011006">
    <property type="entry name" value="CheY-like_superfamily"/>
</dbReference>
<comment type="caution">
    <text evidence="11">The sequence shown here is derived from an EMBL/GenBank/DDBJ whole genome shotgun (WGS) entry which is preliminary data.</text>
</comment>
<evidence type="ECO:0000256" key="1">
    <source>
        <dbReference type="ARBA" id="ARBA00022490"/>
    </source>
</evidence>
<evidence type="ECO:0000256" key="2">
    <source>
        <dbReference type="ARBA" id="ARBA00022500"/>
    </source>
</evidence>
<evidence type="ECO:0000256" key="6">
    <source>
        <dbReference type="PROSITE-ProRule" id="PRU00050"/>
    </source>
</evidence>
<dbReference type="SUPFAM" id="SSF52738">
    <property type="entry name" value="Methylesterase CheB, C-terminal domain"/>
    <property type="match status" value="1"/>
</dbReference>
<keyword evidence="5 7" id="KW-0597">Phosphoprotein</keyword>
<accession>A0ABT9MT94</accession>
<dbReference type="SMART" id="SM00448">
    <property type="entry name" value="REC"/>
    <property type="match status" value="1"/>
</dbReference>
<feature type="domain" description="Response regulatory" evidence="9">
    <location>
        <begin position="10"/>
        <end position="127"/>
    </location>
</feature>
<evidence type="ECO:0000256" key="7">
    <source>
        <dbReference type="PROSITE-ProRule" id="PRU00169"/>
    </source>
</evidence>
<evidence type="ECO:0000259" key="9">
    <source>
        <dbReference type="PROSITE" id="PS50110"/>
    </source>
</evidence>
<comment type="domain">
    <text evidence="5">Contains a C-terminal catalytic domain, and an N-terminal region which modulates catalytic activity.</text>
</comment>
<dbReference type="EC" id="3.5.1.44" evidence="5"/>
<dbReference type="GO" id="GO:0008984">
    <property type="term" value="F:protein-glutamate methylesterase activity"/>
    <property type="evidence" value="ECO:0007669"/>
    <property type="project" value="UniProtKB-EC"/>
</dbReference>
<dbReference type="CDD" id="cd17541">
    <property type="entry name" value="REC_CheB-like"/>
    <property type="match status" value="1"/>
</dbReference>
<dbReference type="Gene3D" id="3.40.50.180">
    <property type="entry name" value="Methylesterase CheB, C-terminal domain"/>
    <property type="match status" value="1"/>
</dbReference>
<evidence type="ECO:0000256" key="8">
    <source>
        <dbReference type="SAM" id="MobiDB-lite"/>
    </source>
</evidence>
<keyword evidence="12" id="KW-1185">Reference proteome</keyword>
<gene>
    <name evidence="5" type="primary">cheB</name>
    <name evidence="11" type="ORF">J2S43_003120</name>
</gene>
<dbReference type="PANTHER" id="PTHR42872:SF6">
    <property type="entry name" value="PROTEIN-GLUTAMATE METHYLESTERASE_PROTEIN-GLUTAMINE GLUTAMINASE"/>
    <property type="match status" value="1"/>
</dbReference>
<dbReference type="CDD" id="cd16432">
    <property type="entry name" value="CheB_Rec"/>
    <property type="match status" value="1"/>
</dbReference>
<comment type="PTM">
    <text evidence="5">Phosphorylated by CheA. Phosphorylation of the N-terminal regulatory domain activates the methylesterase activity.</text>
</comment>
<dbReference type="Proteomes" id="UP001240984">
    <property type="component" value="Unassembled WGS sequence"/>
</dbReference>
<protein>
    <recommendedName>
        <fullName evidence="5">Protein-glutamate methylesterase/protein-glutamine glutaminase</fullName>
        <ecNumber evidence="5">3.1.1.61</ecNumber>
        <ecNumber evidence="5">3.5.1.44</ecNumber>
    </recommendedName>
</protein>
<dbReference type="Gene3D" id="3.40.50.2300">
    <property type="match status" value="1"/>
</dbReference>
<keyword evidence="2 5" id="KW-0145">Chemotaxis</keyword>
<dbReference type="InterPro" id="IPR035909">
    <property type="entry name" value="CheB_C"/>
</dbReference>
<dbReference type="Pfam" id="PF01339">
    <property type="entry name" value="CheB_methylest"/>
    <property type="match status" value="1"/>
</dbReference>
<dbReference type="InterPro" id="IPR001789">
    <property type="entry name" value="Sig_transdc_resp-reg_receiver"/>
</dbReference>
<evidence type="ECO:0000256" key="4">
    <source>
        <dbReference type="ARBA" id="ARBA00048267"/>
    </source>
</evidence>
<dbReference type="PANTHER" id="PTHR42872">
    <property type="entry name" value="PROTEIN-GLUTAMATE METHYLESTERASE/PROTEIN-GLUTAMINE GLUTAMINASE"/>
    <property type="match status" value="1"/>
</dbReference>
<comment type="catalytic activity">
    <reaction evidence="5">
        <text>L-glutaminyl-[protein] + H2O = L-glutamyl-[protein] + NH4(+)</text>
        <dbReference type="Rhea" id="RHEA:16441"/>
        <dbReference type="Rhea" id="RHEA-COMP:10207"/>
        <dbReference type="Rhea" id="RHEA-COMP:10208"/>
        <dbReference type="ChEBI" id="CHEBI:15377"/>
        <dbReference type="ChEBI" id="CHEBI:28938"/>
        <dbReference type="ChEBI" id="CHEBI:29973"/>
        <dbReference type="ChEBI" id="CHEBI:30011"/>
        <dbReference type="EC" id="3.5.1.44"/>
    </reaction>
</comment>
<feature type="active site" evidence="5 6">
    <location>
        <position position="376"/>
    </location>
</feature>
<feature type="region of interest" description="Disordered" evidence="8">
    <location>
        <begin position="155"/>
        <end position="237"/>
    </location>
</feature>
<dbReference type="SUPFAM" id="SSF52172">
    <property type="entry name" value="CheY-like"/>
    <property type="match status" value="1"/>
</dbReference>